<dbReference type="Proteomes" id="UP001184853">
    <property type="component" value="Unassembled WGS sequence"/>
</dbReference>
<dbReference type="RefSeq" id="WP_147296965.1">
    <property type="nucleotide sequence ID" value="NZ_JAVDQS010000007.1"/>
</dbReference>
<dbReference type="EMBL" id="JAVDQS010000007">
    <property type="protein sequence ID" value="MDR6405713.1"/>
    <property type="molecule type" value="Genomic_DNA"/>
</dbReference>
<feature type="signal peptide" evidence="1">
    <location>
        <begin position="1"/>
        <end position="23"/>
    </location>
</feature>
<comment type="caution">
    <text evidence="2">The sequence shown here is derived from an EMBL/GenBank/DDBJ whole genome shotgun (WGS) entry which is preliminary data.</text>
</comment>
<gene>
    <name evidence="2" type="ORF">J2781_002647</name>
</gene>
<proteinExistence type="predicted"/>
<keyword evidence="1" id="KW-0732">Signal</keyword>
<dbReference type="PROSITE" id="PS51257">
    <property type="entry name" value="PROKAR_LIPOPROTEIN"/>
    <property type="match status" value="1"/>
</dbReference>
<reference evidence="2 3" key="1">
    <citation type="submission" date="2023-07" db="EMBL/GenBank/DDBJ databases">
        <title>Sorghum-associated microbial communities from plants grown in Nebraska, USA.</title>
        <authorList>
            <person name="Schachtman D."/>
        </authorList>
    </citation>
    <scope>NUCLEOTIDE SEQUENCE [LARGE SCALE GENOMIC DNA]</scope>
    <source>
        <strain evidence="2 3">DS1709</strain>
    </source>
</reference>
<evidence type="ECO:0008006" key="4">
    <source>
        <dbReference type="Google" id="ProtNLM"/>
    </source>
</evidence>
<evidence type="ECO:0000256" key="1">
    <source>
        <dbReference type="SAM" id="SignalP"/>
    </source>
</evidence>
<keyword evidence="3" id="KW-1185">Reference proteome</keyword>
<evidence type="ECO:0000313" key="3">
    <source>
        <dbReference type="Proteomes" id="UP001184853"/>
    </source>
</evidence>
<feature type="chain" id="PRO_5046274070" description="Lipoprotein" evidence="1">
    <location>
        <begin position="24"/>
        <end position="525"/>
    </location>
</feature>
<protein>
    <recommendedName>
        <fullName evidence="4">Lipoprotein</fullName>
    </recommendedName>
</protein>
<evidence type="ECO:0000313" key="2">
    <source>
        <dbReference type="EMBL" id="MDR6405713.1"/>
    </source>
</evidence>
<sequence length="525" mass="57419">MTKKFISWLSLMAVFILLLQSCRNDQFPEQETHNNGSAFRLTSKTISLSESKHFAKLSTELQKAEQTFKTFKANVSGKVVHYGNGVSIDTDQVIYIENGSNYHTYTFKINRENAPTDAPVENLLLTPLPDGTYREFLVTYNFTEQEKQIILSGGDVNRKGKVEVTELEKGTFGNPMGKQTCGYQDVDVYFACYTGDHHAGNESTWGSCNWESAEGGGGYPAKHYTMVAMVCTGDPDPIDDSFYPIGGGGSSGGGGIFPNPDPQPEEPPCVVVPSTSLDPTLTDENGCAIGTPTLPNLGGNPNNPCEKIKNTLNKPEVQNKIQKLKQQAQLPAVNSLGGEKGFKVKTDGTIEDAGWTDKHKVDYGDLSASYVSYHNHTLRGIHMLSHRDLDILLALTKHNSVTGPSNAMHGMIAAEGDGNGGYMYLNYVVRFNGTYQDAIGFNFTDDQLNKIETKYEDVIDKLLADPSNTDNNGSTLNKEGLQKLFFAAAKLMGMQNNVILYRIDEDGVKEIGLNSDGSTTLYPCS</sequence>
<name>A0ABU1LG56_9FLAO</name>
<organism evidence="2 3">
    <name type="scientific">Chryseobacterium geocarposphaerae</name>
    <dbReference type="NCBI Taxonomy" id="1416776"/>
    <lineage>
        <taxon>Bacteria</taxon>
        <taxon>Pseudomonadati</taxon>
        <taxon>Bacteroidota</taxon>
        <taxon>Flavobacteriia</taxon>
        <taxon>Flavobacteriales</taxon>
        <taxon>Weeksellaceae</taxon>
        <taxon>Chryseobacterium group</taxon>
        <taxon>Chryseobacterium</taxon>
    </lineage>
</organism>
<accession>A0ABU1LG56</accession>